<evidence type="ECO:0000313" key="2">
    <source>
        <dbReference type="Proteomes" id="UP001642260"/>
    </source>
</evidence>
<name>A0ABC8JQI6_ERUVS</name>
<keyword evidence="2" id="KW-1185">Reference proteome</keyword>
<organism evidence="1 2">
    <name type="scientific">Eruca vesicaria subsp. sativa</name>
    <name type="common">Garden rocket</name>
    <name type="synonym">Eruca sativa</name>
    <dbReference type="NCBI Taxonomy" id="29727"/>
    <lineage>
        <taxon>Eukaryota</taxon>
        <taxon>Viridiplantae</taxon>
        <taxon>Streptophyta</taxon>
        <taxon>Embryophyta</taxon>
        <taxon>Tracheophyta</taxon>
        <taxon>Spermatophyta</taxon>
        <taxon>Magnoliopsida</taxon>
        <taxon>eudicotyledons</taxon>
        <taxon>Gunneridae</taxon>
        <taxon>Pentapetalae</taxon>
        <taxon>rosids</taxon>
        <taxon>malvids</taxon>
        <taxon>Brassicales</taxon>
        <taxon>Brassicaceae</taxon>
        <taxon>Brassiceae</taxon>
        <taxon>Eruca</taxon>
    </lineage>
</organism>
<proteinExistence type="predicted"/>
<dbReference type="Proteomes" id="UP001642260">
    <property type="component" value="Unassembled WGS sequence"/>
</dbReference>
<comment type="caution">
    <text evidence="1">The sequence shown here is derived from an EMBL/GenBank/DDBJ whole genome shotgun (WGS) entry which is preliminary data.</text>
</comment>
<reference evidence="1 2" key="1">
    <citation type="submission" date="2022-03" db="EMBL/GenBank/DDBJ databases">
        <authorList>
            <person name="Macdonald S."/>
            <person name="Ahmed S."/>
            <person name="Newling K."/>
        </authorList>
    </citation>
    <scope>NUCLEOTIDE SEQUENCE [LARGE SCALE GENOMIC DNA]</scope>
</reference>
<evidence type="ECO:0000313" key="1">
    <source>
        <dbReference type="EMBL" id="CAH8337243.1"/>
    </source>
</evidence>
<sequence>MVLGDEKGSTIEATLLEELESSKLITIDEVDWFEIQNFRVVHASNLYGALVGVGDLEIYQEEMVDGIPGGLNHRMEFSLINIEFVRVKCVACGNMALQLYHYGNSTVATVILCVLKFWRIEWRE</sequence>
<dbReference type="EMBL" id="CAKOAT010133377">
    <property type="protein sequence ID" value="CAH8337243.1"/>
    <property type="molecule type" value="Genomic_DNA"/>
</dbReference>
<protein>
    <submittedName>
        <fullName evidence="1">Uncharacterized protein</fullName>
    </submittedName>
</protein>
<gene>
    <name evidence="1" type="ORF">ERUC_LOCUS14260</name>
</gene>
<accession>A0ABC8JQI6</accession>
<dbReference type="AlphaFoldDB" id="A0ABC8JQI6"/>
<feature type="non-terminal residue" evidence="1">
    <location>
        <position position="124"/>
    </location>
</feature>